<feature type="compositionally biased region" description="Pro residues" evidence="1">
    <location>
        <begin position="250"/>
        <end position="268"/>
    </location>
</feature>
<dbReference type="EMBL" id="JASCZI010211769">
    <property type="protein sequence ID" value="MED6196571.1"/>
    <property type="molecule type" value="Genomic_DNA"/>
</dbReference>
<evidence type="ECO:0000313" key="3">
    <source>
        <dbReference type="Proteomes" id="UP001341840"/>
    </source>
</evidence>
<evidence type="ECO:0000256" key="1">
    <source>
        <dbReference type="SAM" id="MobiDB-lite"/>
    </source>
</evidence>
<dbReference type="InterPro" id="IPR038765">
    <property type="entry name" value="Papain-like_cys_pep_sf"/>
</dbReference>
<protein>
    <recommendedName>
        <fullName evidence="4">Peptidase C1A papain C-terminal domain-containing protein</fullName>
    </recommendedName>
</protein>
<sequence length="268" mass="30401">MDDQIPSSMDMSTYFSCDFISRARHQNTNKNSDISCMQHALVAACEGKLNKKMVERGHDIVYKFSVHNLIFGCSRYLSKFEVDAYRGLDFRYGLRSWFLFPVLTTVNGDRRKVPSPVKLTDLLVLYSVYDNTNMGERCFDKVMAHMFRHGPVVATMQIFEDYHGAFQHDKYVYSTKQGSEIGYHAVALVGYNKEYRCFTYLNSHGEGFGNLGRGLVSFDCVVEILAPLFDNEVVEDMDASMVIRGEDELPAPPPPRGGHELLPPPPPV</sequence>
<feature type="region of interest" description="Disordered" evidence="1">
    <location>
        <begin position="245"/>
        <end position="268"/>
    </location>
</feature>
<organism evidence="2 3">
    <name type="scientific">Stylosanthes scabra</name>
    <dbReference type="NCBI Taxonomy" id="79078"/>
    <lineage>
        <taxon>Eukaryota</taxon>
        <taxon>Viridiplantae</taxon>
        <taxon>Streptophyta</taxon>
        <taxon>Embryophyta</taxon>
        <taxon>Tracheophyta</taxon>
        <taxon>Spermatophyta</taxon>
        <taxon>Magnoliopsida</taxon>
        <taxon>eudicotyledons</taxon>
        <taxon>Gunneridae</taxon>
        <taxon>Pentapetalae</taxon>
        <taxon>rosids</taxon>
        <taxon>fabids</taxon>
        <taxon>Fabales</taxon>
        <taxon>Fabaceae</taxon>
        <taxon>Papilionoideae</taxon>
        <taxon>50 kb inversion clade</taxon>
        <taxon>dalbergioids sensu lato</taxon>
        <taxon>Dalbergieae</taxon>
        <taxon>Pterocarpus clade</taxon>
        <taxon>Stylosanthes</taxon>
    </lineage>
</organism>
<dbReference type="InterPro" id="IPR025660">
    <property type="entry name" value="Pept_his_AS"/>
</dbReference>
<gene>
    <name evidence="2" type="ORF">PIB30_048659</name>
</gene>
<dbReference type="PROSITE" id="PS00639">
    <property type="entry name" value="THIOL_PROTEASE_HIS"/>
    <property type="match status" value="1"/>
</dbReference>
<name>A0ABU6XHC4_9FABA</name>
<reference evidence="2 3" key="1">
    <citation type="journal article" date="2023" name="Plants (Basel)">
        <title>Bridging the Gap: Combining Genomics and Transcriptomics Approaches to Understand Stylosanthes scabra, an Orphan Legume from the Brazilian Caatinga.</title>
        <authorList>
            <person name="Ferreira-Neto J.R.C."/>
            <person name="da Silva M.D."/>
            <person name="Binneck E."/>
            <person name="de Melo N.F."/>
            <person name="da Silva R.H."/>
            <person name="de Melo A.L.T.M."/>
            <person name="Pandolfi V."/>
            <person name="Bustamante F.O."/>
            <person name="Brasileiro-Vidal A.C."/>
            <person name="Benko-Iseppon A.M."/>
        </authorList>
    </citation>
    <scope>NUCLEOTIDE SEQUENCE [LARGE SCALE GENOMIC DNA]</scope>
    <source>
        <tissue evidence="2">Leaves</tissue>
    </source>
</reference>
<evidence type="ECO:0008006" key="4">
    <source>
        <dbReference type="Google" id="ProtNLM"/>
    </source>
</evidence>
<keyword evidence="3" id="KW-1185">Reference proteome</keyword>
<dbReference type="SUPFAM" id="SSF54001">
    <property type="entry name" value="Cysteine proteinases"/>
    <property type="match status" value="1"/>
</dbReference>
<accession>A0ABU6XHC4</accession>
<evidence type="ECO:0000313" key="2">
    <source>
        <dbReference type="EMBL" id="MED6196571.1"/>
    </source>
</evidence>
<dbReference type="Proteomes" id="UP001341840">
    <property type="component" value="Unassembled WGS sequence"/>
</dbReference>
<proteinExistence type="predicted"/>
<comment type="caution">
    <text evidence="2">The sequence shown here is derived from an EMBL/GenBank/DDBJ whole genome shotgun (WGS) entry which is preliminary data.</text>
</comment>
<dbReference type="Gene3D" id="3.90.70.10">
    <property type="entry name" value="Cysteine proteinases"/>
    <property type="match status" value="1"/>
</dbReference>